<dbReference type="HOGENOM" id="CLU_1755549_0_0_11"/>
<sequence>MVSNRRTDGLNTVVTMKRRGTPTVPVSHVVAYKTPFETRVHFESVPLDVDQAHVVSERPYVSVTAYSWRLWPERQPVEDSWFIEVVAFIPEEAMSALDEALQRLDADIAAGRVVRGTHDALVEKDPFGRREAELELFHRAKIRELQEA</sequence>
<name>C7Q2X2_CATAD</name>
<dbReference type="AlphaFoldDB" id="C7Q2X2"/>
<proteinExistence type="predicted"/>
<evidence type="ECO:0000313" key="1">
    <source>
        <dbReference type="EMBL" id="ACU71864.1"/>
    </source>
</evidence>
<dbReference type="Proteomes" id="UP000000851">
    <property type="component" value="Chromosome"/>
</dbReference>
<gene>
    <name evidence="1" type="ordered locus">Caci_2955</name>
</gene>
<dbReference type="KEGG" id="cai:Caci_2955"/>
<keyword evidence="2" id="KW-1185">Reference proteome</keyword>
<accession>C7Q2X2</accession>
<evidence type="ECO:0000313" key="2">
    <source>
        <dbReference type="Proteomes" id="UP000000851"/>
    </source>
</evidence>
<dbReference type="EMBL" id="CP001700">
    <property type="protein sequence ID" value="ACU71864.1"/>
    <property type="molecule type" value="Genomic_DNA"/>
</dbReference>
<organism evidence="1 2">
    <name type="scientific">Catenulispora acidiphila (strain DSM 44928 / JCM 14897 / NBRC 102108 / NRRL B-24433 / ID139908)</name>
    <dbReference type="NCBI Taxonomy" id="479433"/>
    <lineage>
        <taxon>Bacteria</taxon>
        <taxon>Bacillati</taxon>
        <taxon>Actinomycetota</taxon>
        <taxon>Actinomycetes</taxon>
        <taxon>Catenulisporales</taxon>
        <taxon>Catenulisporaceae</taxon>
        <taxon>Catenulispora</taxon>
    </lineage>
</organism>
<dbReference type="InParanoid" id="C7Q2X2"/>
<protein>
    <submittedName>
        <fullName evidence="1">Uncharacterized protein</fullName>
    </submittedName>
</protein>
<reference evidence="1 2" key="1">
    <citation type="journal article" date="2009" name="Stand. Genomic Sci.">
        <title>Complete genome sequence of Catenulispora acidiphila type strain (ID 139908).</title>
        <authorList>
            <person name="Copeland A."/>
            <person name="Lapidus A."/>
            <person name="Glavina Del Rio T."/>
            <person name="Nolan M."/>
            <person name="Lucas S."/>
            <person name="Chen F."/>
            <person name="Tice H."/>
            <person name="Cheng J.F."/>
            <person name="Bruce D."/>
            <person name="Goodwin L."/>
            <person name="Pitluck S."/>
            <person name="Mikhailova N."/>
            <person name="Pati A."/>
            <person name="Ivanova N."/>
            <person name="Mavromatis K."/>
            <person name="Chen A."/>
            <person name="Palaniappan K."/>
            <person name="Chain P."/>
            <person name="Land M."/>
            <person name="Hauser L."/>
            <person name="Chang Y.J."/>
            <person name="Jeffries C.D."/>
            <person name="Chertkov O."/>
            <person name="Brettin T."/>
            <person name="Detter J.C."/>
            <person name="Han C."/>
            <person name="Ali Z."/>
            <person name="Tindall B.J."/>
            <person name="Goker M."/>
            <person name="Bristow J."/>
            <person name="Eisen J.A."/>
            <person name="Markowitz V."/>
            <person name="Hugenholtz P."/>
            <person name="Kyrpides N.C."/>
            <person name="Klenk H.P."/>
        </authorList>
    </citation>
    <scope>NUCLEOTIDE SEQUENCE [LARGE SCALE GENOMIC DNA]</scope>
    <source>
        <strain evidence="2">DSM 44928 / JCM 14897 / NBRC 102108 / NRRL B-24433 / ID139908</strain>
    </source>
</reference>